<dbReference type="Pfam" id="PF00076">
    <property type="entry name" value="RRM_1"/>
    <property type="match status" value="1"/>
</dbReference>
<feature type="compositionally biased region" description="Basic residues" evidence="5">
    <location>
        <begin position="118"/>
        <end position="130"/>
    </location>
</feature>
<organism evidence="7 8">
    <name type="scientific">Channa striata</name>
    <name type="common">Snakehead murrel</name>
    <name type="synonym">Ophicephalus striatus</name>
    <dbReference type="NCBI Taxonomy" id="64152"/>
    <lineage>
        <taxon>Eukaryota</taxon>
        <taxon>Metazoa</taxon>
        <taxon>Chordata</taxon>
        <taxon>Craniata</taxon>
        <taxon>Vertebrata</taxon>
        <taxon>Euteleostomi</taxon>
        <taxon>Actinopterygii</taxon>
        <taxon>Neopterygii</taxon>
        <taxon>Teleostei</taxon>
        <taxon>Neoteleostei</taxon>
        <taxon>Acanthomorphata</taxon>
        <taxon>Anabantaria</taxon>
        <taxon>Anabantiformes</taxon>
        <taxon>Channoidei</taxon>
        <taxon>Channidae</taxon>
        <taxon>Channa</taxon>
    </lineage>
</organism>
<evidence type="ECO:0000256" key="4">
    <source>
        <dbReference type="PROSITE-ProRule" id="PRU00339"/>
    </source>
</evidence>
<name>A0AA88TE81_CHASR</name>
<feature type="compositionally biased region" description="Acidic residues" evidence="5">
    <location>
        <begin position="177"/>
        <end position="198"/>
    </location>
</feature>
<dbReference type="Proteomes" id="UP001187415">
    <property type="component" value="Unassembled WGS sequence"/>
</dbReference>
<evidence type="ECO:0000313" key="8">
    <source>
        <dbReference type="Proteomes" id="UP001187415"/>
    </source>
</evidence>
<dbReference type="Gene3D" id="1.25.40.10">
    <property type="entry name" value="Tetratricopeptide repeat domain"/>
    <property type="match status" value="1"/>
</dbReference>
<dbReference type="InterPro" id="IPR013105">
    <property type="entry name" value="TPR_2"/>
</dbReference>
<feature type="region of interest" description="Disordered" evidence="5">
    <location>
        <begin position="219"/>
        <end position="262"/>
    </location>
</feature>
<dbReference type="Gene3D" id="3.30.70.330">
    <property type="match status" value="1"/>
</dbReference>
<evidence type="ECO:0000256" key="2">
    <source>
        <dbReference type="ARBA" id="ARBA00022803"/>
    </source>
</evidence>
<dbReference type="InterPro" id="IPR035979">
    <property type="entry name" value="RBD_domain_sf"/>
</dbReference>
<dbReference type="SUPFAM" id="SSF54928">
    <property type="entry name" value="RNA-binding domain, RBD"/>
    <property type="match status" value="1"/>
</dbReference>
<keyword evidence="8" id="KW-1185">Reference proteome</keyword>
<dbReference type="PANTHER" id="PTHR47678:SF1">
    <property type="entry name" value="TETRATRICOPEPTIDE REPEAT PROTEIN 31"/>
    <property type="match status" value="1"/>
</dbReference>
<keyword evidence="3" id="KW-0694">RNA-binding</keyword>
<feature type="compositionally biased region" description="Basic and acidic residues" evidence="5">
    <location>
        <begin position="131"/>
        <end position="149"/>
    </location>
</feature>
<comment type="caution">
    <text evidence="7">The sequence shown here is derived from an EMBL/GenBank/DDBJ whole genome shotgun (WGS) entry which is preliminary data.</text>
</comment>
<reference evidence="7" key="1">
    <citation type="submission" date="2023-07" db="EMBL/GenBank/DDBJ databases">
        <title>Chromosome-level Genome Assembly of Striped Snakehead (Channa striata).</title>
        <authorList>
            <person name="Liu H."/>
        </authorList>
    </citation>
    <scope>NUCLEOTIDE SEQUENCE</scope>
    <source>
        <strain evidence="7">Gz</strain>
        <tissue evidence="7">Muscle</tissue>
    </source>
</reference>
<dbReference type="EMBL" id="JAUPFM010000001">
    <property type="protein sequence ID" value="KAK2863180.1"/>
    <property type="molecule type" value="Genomic_DNA"/>
</dbReference>
<keyword evidence="2 4" id="KW-0802">TPR repeat</keyword>
<evidence type="ECO:0000256" key="3">
    <source>
        <dbReference type="PROSITE-ProRule" id="PRU00176"/>
    </source>
</evidence>
<dbReference type="PROSITE" id="PS50005">
    <property type="entry name" value="TPR"/>
    <property type="match status" value="2"/>
</dbReference>
<evidence type="ECO:0000259" key="6">
    <source>
        <dbReference type="PROSITE" id="PS50102"/>
    </source>
</evidence>
<keyword evidence="1" id="KW-0677">Repeat</keyword>
<dbReference type="InterPro" id="IPR011990">
    <property type="entry name" value="TPR-like_helical_dom_sf"/>
</dbReference>
<dbReference type="SMART" id="SM00028">
    <property type="entry name" value="TPR"/>
    <property type="match status" value="3"/>
</dbReference>
<gene>
    <name evidence="7" type="ORF">Q5P01_002713</name>
</gene>
<dbReference type="SMART" id="SM00360">
    <property type="entry name" value="RRM"/>
    <property type="match status" value="1"/>
</dbReference>
<dbReference type="InterPro" id="IPR000504">
    <property type="entry name" value="RRM_dom"/>
</dbReference>
<evidence type="ECO:0000256" key="1">
    <source>
        <dbReference type="ARBA" id="ARBA00022737"/>
    </source>
</evidence>
<protein>
    <recommendedName>
        <fullName evidence="6">RRM domain-containing protein</fullName>
    </recommendedName>
</protein>
<dbReference type="InterPro" id="IPR012677">
    <property type="entry name" value="Nucleotide-bd_a/b_plait_sf"/>
</dbReference>
<evidence type="ECO:0000313" key="7">
    <source>
        <dbReference type="EMBL" id="KAK2863180.1"/>
    </source>
</evidence>
<dbReference type="Pfam" id="PF13181">
    <property type="entry name" value="TPR_8"/>
    <property type="match status" value="1"/>
</dbReference>
<dbReference type="GO" id="GO:0003723">
    <property type="term" value="F:RNA binding"/>
    <property type="evidence" value="ECO:0007669"/>
    <property type="project" value="UniProtKB-UniRule"/>
</dbReference>
<proteinExistence type="predicted"/>
<accession>A0AA88TE81</accession>
<dbReference type="CDD" id="cd14270">
    <property type="entry name" value="UBA"/>
    <property type="match status" value="1"/>
</dbReference>
<feature type="repeat" description="TPR" evidence="4">
    <location>
        <begin position="337"/>
        <end position="370"/>
    </location>
</feature>
<dbReference type="PANTHER" id="PTHR47678">
    <property type="entry name" value="TETRATRICOPEPTIDE REPEAT PROTEIN 31"/>
    <property type="match status" value="1"/>
</dbReference>
<feature type="repeat" description="TPR" evidence="4">
    <location>
        <begin position="269"/>
        <end position="302"/>
    </location>
</feature>
<dbReference type="Pfam" id="PF07719">
    <property type="entry name" value="TPR_2"/>
    <property type="match status" value="1"/>
</dbReference>
<dbReference type="SUPFAM" id="SSF48452">
    <property type="entry name" value="TPR-like"/>
    <property type="match status" value="1"/>
</dbReference>
<evidence type="ECO:0000256" key="5">
    <source>
        <dbReference type="SAM" id="MobiDB-lite"/>
    </source>
</evidence>
<dbReference type="PROSITE" id="PS50102">
    <property type="entry name" value="RRM"/>
    <property type="match status" value="1"/>
</dbReference>
<feature type="region of interest" description="Disordered" evidence="5">
    <location>
        <begin position="109"/>
        <end position="198"/>
    </location>
</feature>
<dbReference type="AlphaFoldDB" id="A0AA88TE81"/>
<feature type="domain" description="RRM" evidence="6">
    <location>
        <begin position="501"/>
        <end position="573"/>
    </location>
</feature>
<dbReference type="InterPro" id="IPR019734">
    <property type="entry name" value="TPR_rpt"/>
</dbReference>
<sequence>MEIFEEEQEVMDYHMAHKVVDMFEGNPRMQRIVRLGLFGGGYSDELDDSSEDNYDIDSLHYNHFHGYPSGNSKPPLHYWTSPADFLRHSPIKVKTKDSDTERRARLLQEVKKSNEKSQKKRLKKQKQKERKRLEKLDKEKQNPIKKEEGNDPTQQCKAEDNTDSRVEQLASAKDTESSDSSEDESGDDDSDFSNDFNDSEELDMESAFVKLAKLKLEQKPRPEKKEKRKVPLKEERKTVLDKSNEDKEVGEKDSATHRTPTLEENRKISTELAVIGNNFAASGDYNMAVKYFTNAIKYNPTEYKLFGNRSFCFEKMQEYEKALIDAELCLGLGPGWVKGLFRKGRALAGLKRYEEAAQAFREVLKMDSSCAEAAQELMRVQIAQLMEYGFTREQSSNALIIHGTVQKALEVLNKLNRRPGAIQNSTLLPAQVANVTGVSPILSANTSSTPAGLHQSQDAPLKNKPLGPVPNVSNVQSQAKSIPNQVMKSSIEINQTPPELFPVWVGNLIYPVSESMITDVFNKVGVVYSVKILSIKRCAFVNFTKREYCEEAIRRLHGFELNGMKIAVRYPDRIPHGMGISKSALTADDLQDDNIRQNDYAVERNSVGVWRPIRPYRHFPDHRSNHKD</sequence>
<feature type="compositionally biased region" description="Basic and acidic residues" evidence="5">
    <location>
        <begin position="157"/>
        <end position="166"/>
    </location>
</feature>